<keyword evidence="5" id="KW-0597">Phosphoprotein</keyword>
<dbReference type="GO" id="GO:0005886">
    <property type="term" value="C:plasma membrane"/>
    <property type="evidence" value="ECO:0007669"/>
    <property type="project" value="UniProtKB-SubCell"/>
</dbReference>
<dbReference type="SUPFAM" id="SSF55874">
    <property type="entry name" value="ATPase domain of HSP90 chaperone/DNA topoisomerase II/histidine kinase"/>
    <property type="match status" value="1"/>
</dbReference>
<dbReference type="EMBL" id="MUXT01000005">
    <property type="protein sequence ID" value="OOR84137.1"/>
    <property type="molecule type" value="Genomic_DNA"/>
</dbReference>
<keyword evidence="8 13" id="KW-0418">Kinase</keyword>
<dbReference type="InterPro" id="IPR003594">
    <property type="entry name" value="HATPase_dom"/>
</dbReference>
<dbReference type="PRINTS" id="PR00344">
    <property type="entry name" value="BCTRLSENSOR"/>
</dbReference>
<dbReference type="GO" id="GO:0005524">
    <property type="term" value="F:ATP binding"/>
    <property type="evidence" value="ECO:0007669"/>
    <property type="project" value="UniProtKB-KW"/>
</dbReference>
<evidence type="ECO:0000256" key="9">
    <source>
        <dbReference type="ARBA" id="ARBA00022840"/>
    </source>
</evidence>
<keyword evidence="10" id="KW-0472">Membrane</keyword>
<evidence type="ECO:0000256" key="8">
    <source>
        <dbReference type="ARBA" id="ARBA00022777"/>
    </source>
</evidence>
<keyword evidence="7" id="KW-0547">Nucleotide-binding</keyword>
<dbReference type="Pfam" id="PF02518">
    <property type="entry name" value="HATPase_c"/>
    <property type="match status" value="1"/>
</dbReference>
<keyword evidence="10" id="KW-1133">Transmembrane helix</keyword>
<evidence type="ECO:0000313" key="14">
    <source>
        <dbReference type="Proteomes" id="UP000190322"/>
    </source>
</evidence>
<dbReference type="Pfam" id="PF00512">
    <property type="entry name" value="HisKA"/>
    <property type="match status" value="1"/>
</dbReference>
<sequence length="532" mass="59776">MSSVHHGKFGFRSISARLFISVFLALLTFTIAFVLLSQFAHNNSDHARNRAVASQIMNQIEPFLAEAHTLSAQNNLLQARFSLVVIKKSFDIFDESLNAKIGLYDPQGRLMLQTENTDLPETLLPDPPWISQIFAPSPPHIVVESALGYSLWYENRIPSPERPLMAWFNLFSGTVLLFTIMSAVLWWISHSITWRINQLSRQMSRLGEGDFSVRVSEEGNDEIAVLAHGFNQSAQKIEQLINAHSLLLAHASHEFRTPITRIRLQIEMMDMLTSQLDAATKAKFDKRASAVNRDLTGLNDLVESILLVSRLDAGHALQATEQVDLYELIRSEVQHYPEATLIGEPVSVMAQPKLLTHLVRNLLNNAMIHGIPPVQVYLYHAADIQEAKLIPQCLLDSFCQIGDSDILHSKSDEALAPESKTPTDFLKRLTRPKEKDKPKFDKPNFAVLAFIDQGLGIPEDKREDIFSPFVRLKQEKKGSGLGLSLVSQIVEAHHGKIITDTWQGHTRFLVILPLTAKSKPLAYETKNEPANH</sequence>
<dbReference type="SUPFAM" id="SSF47384">
    <property type="entry name" value="Homodimeric domain of signal transducing histidine kinase"/>
    <property type="match status" value="1"/>
</dbReference>
<protein>
    <recommendedName>
        <fullName evidence="3">histidine kinase</fullName>
        <ecNumber evidence="3">2.7.13.3</ecNumber>
    </recommendedName>
</protein>
<dbReference type="InterPro" id="IPR004358">
    <property type="entry name" value="Sig_transdc_His_kin-like_C"/>
</dbReference>
<name>A0A1S9ZLJ3_9GAMM</name>
<dbReference type="Proteomes" id="UP000190322">
    <property type="component" value="Unassembled WGS sequence"/>
</dbReference>
<comment type="caution">
    <text evidence="13">The sequence shown here is derived from an EMBL/GenBank/DDBJ whole genome shotgun (WGS) entry which is preliminary data.</text>
</comment>
<keyword evidence="6" id="KW-0808">Transferase</keyword>
<dbReference type="Gene3D" id="6.10.340.10">
    <property type="match status" value="1"/>
</dbReference>
<evidence type="ECO:0000256" key="5">
    <source>
        <dbReference type="ARBA" id="ARBA00022553"/>
    </source>
</evidence>
<evidence type="ECO:0000259" key="11">
    <source>
        <dbReference type="PROSITE" id="PS50109"/>
    </source>
</evidence>
<gene>
    <name evidence="13" type="ORF">B0180_04130</name>
</gene>
<dbReference type="PANTHER" id="PTHR44936">
    <property type="entry name" value="SENSOR PROTEIN CREC"/>
    <property type="match status" value="1"/>
</dbReference>
<dbReference type="SUPFAM" id="SSF158472">
    <property type="entry name" value="HAMP domain-like"/>
    <property type="match status" value="1"/>
</dbReference>
<comment type="catalytic activity">
    <reaction evidence="1">
        <text>ATP + protein L-histidine = ADP + protein N-phospho-L-histidine.</text>
        <dbReference type="EC" id="2.7.13.3"/>
    </reaction>
</comment>
<evidence type="ECO:0000256" key="4">
    <source>
        <dbReference type="ARBA" id="ARBA00022475"/>
    </source>
</evidence>
<dbReference type="SMART" id="SM00388">
    <property type="entry name" value="HisKA"/>
    <property type="match status" value="1"/>
</dbReference>
<dbReference type="CDD" id="cd00082">
    <property type="entry name" value="HisKA"/>
    <property type="match status" value="1"/>
</dbReference>
<dbReference type="GO" id="GO:0000155">
    <property type="term" value="F:phosphorelay sensor kinase activity"/>
    <property type="evidence" value="ECO:0007669"/>
    <property type="project" value="InterPro"/>
</dbReference>
<dbReference type="Gene3D" id="3.30.565.10">
    <property type="entry name" value="Histidine kinase-like ATPase, C-terminal domain"/>
    <property type="match status" value="1"/>
</dbReference>
<dbReference type="InterPro" id="IPR050980">
    <property type="entry name" value="2C_sensor_his_kinase"/>
</dbReference>
<feature type="domain" description="Histidine kinase" evidence="11">
    <location>
        <begin position="250"/>
        <end position="516"/>
    </location>
</feature>
<evidence type="ECO:0000256" key="6">
    <source>
        <dbReference type="ARBA" id="ARBA00022679"/>
    </source>
</evidence>
<dbReference type="SMART" id="SM00304">
    <property type="entry name" value="HAMP"/>
    <property type="match status" value="1"/>
</dbReference>
<proteinExistence type="predicted"/>
<dbReference type="InterPro" id="IPR036890">
    <property type="entry name" value="HATPase_C_sf"/>
</dbReference>
<dbReference type="InterPro" id="IPR003661">
    <property type="entry name" value="HisK_dim/P_dom"/>
</dbReference>
<dbReference type="Gene3D" id="1.10.287.130">
    <property type="match status" value="1"/>
</dbReference>
<organism evidence="13 14">
    <name type="scientific">Moraxella canis</name>
    <dbReference type="NCBI Taxonomy" id="90239"/>
    <lineage>
        <taxon>Bacteria</taxon>
        <taxon>Pseudomonadati</taxon>
        <taxon>Pseudomonadota</taxon>
        <taxon>Gammaproteobacteria</taxon>
        <taxon>Moraxellales</taxon>
        <taxon>Moraxellaceae</taxon>
        <taxon>Moraxella</taxon>
    </lineage>
</organism>
<evidence type="ECO:0000256" key="10">
    <source>
        <dbReference type="SAM" id="Phobius"/>
    </source>
</evidence>
<dbReference type="CDD" id="cd06225">
    <property type="entry name" value="HAMP"/>
    <property type="match status" value="1"/>
</dbReference>
<accession>A0A1S9ZLJ3</accession>
<dbReference type="InterPro" id="IPR003660">
    <property type="entry name" value="HAMP_dom"/>
</dbReference>
<evidence type="ECO:0000259" key="12">
    <source>
        <dbReference type="PROSITE" id="PS50885"/>
    </source>
</evidence>
<comment type="subcellular location">
    <subcellularLocation>
        <location evidence="2">Cell membrane</location>
        <topology evidence="2">Multi-pass membrane protein</topology>
    </subcellularLocation>
</comment>
<dbReference type="EC" id="2.7.13.3" evidence="3"/>
<keyword evidence="4" id="KW-1003">Cell membrane</keyword>
<feature type="domain" description="HAMP" evidence="12">
    <location>
        <begin position="190"/>
        <end position="242"/>
    </location>
</feature>
<dbReference type="PANTHER" id="PTHR44936:SF10">
    <property type="entry name" value="SENSOR PROTEIN RSTB"/>
    <property type="match status" value="1"/>
</dbReference>
<evidence type="ECO:0000256" key="2">
    <source>
        <dbReference type="ARBA" id="ARBA00004651"/>
    </source>
</evidence>
<evidence type="ECO:0000256" key="3">
    <source>
        <dbReference type="ARBA" id="ARBA00012438"/>
    </source>
</evidence>
<keyword evidence="10" id="KW-0812">Transmembrane</keyword>
<dbReference type="SMART" id="SM00387">
    <property type="entry name" value="HATPase_c"/>
    <property type="match status" value="1"/>
</dbReference>
<dbReference type="Pfam" id="PF00672">
    <property type="entry name" value="HAMP"/>
    <property type="match status" value="1"/>
</dbReference>
<dbReference type="AlphaFoldDB" id="A0A1S9ZLJ3"/>
<evidence type="ECO:0000256" key="1">
    <source>
        <dbReference type="ARBA" id="ARBA00000085"/>
    </source>
</evidence>
<reference evidence="13 14" key="1">
    <citation type="submission" date="2017-02" db="EMBL/GenBank/DDBJ databases">
        <title>Draft genome sequence of Moraxella canis CCUG 8415A type strain.</title>
        <authorList>
            <person name="Engstrom-Jakobsson H."/>
            <person name="Salva-Serra F."/>
            <person name="Thorell K."/>
            <person name="Gonzales-Siles L."/>
            <person name="Karlsson R."/>
            <person name="Boulund F."/>
            <person name="Engstrand L."/>
            <person name="Moore E."/>
        </authorList>
    </citation>
    <scope>NUCLEOTIDE SEQUENCE [LARGE SCALE GENOMIC DNA]</scope>
    <source>
        <strain evidence="13 14">CCUG 8415A</strain>
    </source>
</reference>
<evidence type="ECO:0000313" key="13">
    <source>
        <dbReference type="EMBL" id="OOR84137.1"/>
    </source>
</evidence>
<evidence type="ECO:0000256" key="7">
    <source>
        <dbReference type="ARBA" id="ARBA00022741"/>
    </source>
</evidence>
<feature type="transmembrane region" description="Helical" evidence="10">
    <location>
        <begin position="18"/>
        <end position="40"/>
    </location>
</feature>
<dbReference type="InterPro" id="IPR005467">
    <property type="entry name" value="His_kinase_dom"/>
</dbReference>
<dbReference type="PROSITE" id="PS50109">
    <property type="entry name" value="HIS_KIN"/>
    <property type="match status" value="1"/>
</dbReference>
<dbReference type="RefSeq" id="WP_078255804.1">
    <property type="nucleotide sequence ID" value="NZ_MUXT01000005.1"/>
</dbReference>
<dbReference type="PROSITE" id="PS50885">
    <property type="entry name" value="HAMP"/>
    <property type="match status" value="1"/>
</dbReference>
<feature type="transmembrane region" description="Helical" evidence="10">
    <location>
        <begin position="166"/>
        <end position="188"/>
    </location>
</feature>
<keyword evidence="9" id="KW-0067">ATP-binding</keyword>
<dbReference type="InterPro" id="IPR036097">
    <property type="entry name" value="HisK_dim/P_sf"/>
</dbReference>